<evidence type="ECO:0000313" key="2">
    <source>
        <dbReference type="EMBL" id="KAL0472348.1"/>
    </source>
</evidence>
<name>A0ABR3DJ98_NEUIN</name>
<sequence>MERQVTTKCGKTGMGTAQNQMGGKHGGGGGGRWCFLAKLERASSWLGLSTGRSAARHSPPRLD</sequence>
<keyword evidence="3" id="KW-1185">Reference proteome</keyword>
<reference evidence="2 3" key="1">
    <citation type="submission" date="2023-09" db="EMBL/GenBank/DDBJ databases">
        <title>Multi-omics analysis of a traditional fermented food reveals byproduct-associated fungal strains for waste-to-food upcycling.</title>
        <authorList>
            <consortium name="Lawrence Berkeley National Laboratory"/>
            <person name="Rekdal V.M."/>
            <person name="Villalobos-Escobedo J.M."/>
            <person name="Rodriguez-Valeron N."/>
            <person name="Garcia M.O."/>
            <person name="Vasquez D.P."/>
            <person name="Damayanti I."/>
            <person name="Sorensen P.M."/>
            <person name="Baidoo E.E."/>
            <person name="De Carvalho A.C."/>
            <person name="Riley R."/>
            <person name="Lipzen A."/>
            <person name="He G."/>
            <person name="Yan M."/>
            <person name="Haridas S."/>
            <person name="Daum C."/>
            <person name="Yoshinaga Y."/>
            <person name="Ng V."/>
            <person name="Grigoriev I.V."/>
            <person name="Munk R."/>
            <person name="Nuraida L."/>
            <person name="Wijaya C.H."/>
            <person name="Morales P.-C."/>
            <person name="Keasling J.D."/>
        </authorList>
    </citation>
    <scope>NUCLEOTIDE SEQUENCE [LARGE SCALE GENOMIC DNA]</scope>
    <source>
        <strain evidence="2 3">FGSC 2613</strain>
    </source>
</reference>
<gene>
    <name evidence="2" type="ORF">QR685DRAFT_570948</name>
</gene>
<organism evidence="2 3">
    <name type="scientific">Neurospora intermedia</name>
    <dbReference type="NCBI Taxonomy" id="5142"/>
    <lineage>
        <taxon>Eukaryota</taxon>
        <taxon>Fungi</taxon>
        <taxon>Dikarya</taxon>
        <taxon>Ascomycota</taxon>
        <taxon>Pezizomycotina</taxon>
        <taxon>Sordariomycetes</taxon>
        <taxon>Sordariomycetidae</taxon>
        <taxon>Sordariales</taxon>
        <taxon>Sordariaceae</taxon>
        <taxon>Neurospora</taxon>
    </lineage>
</organism>
<dbReference type="Proteomes" id="UP001451303">
    <property type="component" value="Unassembled WGS sequence"/>
</dbReference>
<comment type="caution">
    <text evidence="2">The sequence shown here is derived from an EMBL/GenBank/DDBJ whole genome shotgun (WGS) entry which is preliminary data.</text>
</comment>
<feature type="compositionally biased region" description="Polar residues" evidence="1">
    <location>
        <begin position="1"/>
        <end position="21"/>
    </location>
</feature>
<dbReference type="EMBL" id="JAVLET010000003">
    <property type="protein sequence ID" value="KAL0472348.1"/>
    <property type="molecule type" value="Genomic_DNA"/>
</dbReference>
<evidence type="ECO:0000256" key="1">
    <source>
        <dbReference type="SAM" id="MobiDB-lite"/>
    </source>
</evidence>
<feature type="region of interest" description="Disordered" evidence="1">
    <location>
        <begin position="1"/>
        <end position="27"/>
    </location>
</feature>
<evidence type="ECO:0000313" key="3">
    <source>
        <dbReference type="Proteomes" id="UP001451303"/>
    </source>
</evidence>
<protein>
    <submittedName>
        <fullName evidence="2">Uncharacterized protein</fullName>
    </submittedName>
</protein>
<proteinExistence type="predicted"/>
<accession>A0ABR3DJ98</accession>